<sequence>MKTDGFHSEVTYVSPISNQVAQPKVTGPLPNSSSIENEVIEEAVENTGASGDAHVAAPDSEVEGAVAQADTGSAQGDTGGADKHGVEFSGDEGDDIDEHGVDFSGGEGDDTDEHGVDLSGNGSEEVVEQDFVPDIDIEPVLHSEINEEHDEGIHVSCDEEVHEEHGSASGLKAQNTHSMTTRSKAGIFKPKLYHVECHEEPSNVYEALEHPQWREAVLAEYRALLENNT</sequence>
<evidence type="ECO:0000256" key="1">
    <source>
        <dbReference type="SAM" id="MobiDB-lite"/>
    </source>
</evidence>
<gene>
    <name evidence="2" type="ORF">HRI_004677800</name>
</gene>
<evidence type="ECO:0000313" key="2">
    <source>
        <dbReference type="EMBL" id="GMJ10086.1"/>
    </source>
</evidence>
<dbReference type="Proteomes" id="UP001165190">
    <property type="component" value="Unassembled WGS sequence"/>
</dbReference>
<reference evidence="2" key="1">
    <citation type="submission" date="2023-05" db="EMBL/GenBank/DDBJ databases">
        <title>Genome and transcriptome analyses reveal genes involved in the formation of fine ridges on petal epidermal cells in Hibiscus trionum.</title>
        <authorList>
            <person name="Koshimizu S."/>
            <person name="Masuda S."/>
            <person name="Ishii T."/>
            <person name="Shirasu K."/>
            <person name="Hoshino A."/>
            <person name="Arita M."/>
        </authorList>
    </citation>
    <scope>NUCLEOTIDE SEQUENCE</scope>
    <source>
        <strain evidence="2">Hamamatsu line</strain>
    </source>
</reference>
<feature type="region of interest" description="Disordered" evidence="1">
    <location>
        <begin position="1"/>
        <end position="114"/>
    </location>
</feature>
<dbReference type="AlphaFoldDB" id="A0A9W7J7G5"/>
<name>A0A9W7J7G5_HIBTR</name>
<protein>
    <submittedName>
        <fullName evidence="2">Uncharacterized protein</fullName>
    </submittedName>
</protein>
<evidence type="ECO:0000313" key="3">
    <source>
        <dbReference type="Proteomes" id="UP001165190"/>
    </source>
</evidence>
<accession>A0A9W7J7G5</accession>
<dbReference type="EMBL" id="BSYR01000056">
    <property type="protein sequence ID" value="GMJ10086.1"/>
    <property type="molecule type" value="Genomic_DNA"/>
</dbReference>
<proteinExistence type="predicted"/>
<keyword evidence="3" id="KW-1185">Reference proteome</keyword>
<dbReference type="OrthoDB" id="1831671at2759"/>
<organism evidence="2 3">
    <name type="scientific">Hibiscus trionum</name>
    <name type="common">Flower of an hour</name>
    <dbReference type="NCBI Taxonomy" id="183268"/>
    <lineage>
        <taxon>Eukaryota</taxon>
        <taxon>Viridiplantae</taxon>
        <taxon>Streptophyta</taxon>
        <taxon>Embryophyta</taxon>
        <taxon>Tracheophyta</taxon>
        <taxon>Spermatophyta</taxon>
        <taxon>Magnoliopsida</taxon>
        <taxon>eudicotyledons</taxon>
        <taxon>Gunneridae</taxon>
        <taxon>Pentapetalae</taxon>
        <taxon>rosids</taxon>
        <taxon>malvids</taxon>
        <taxon>Malvales</taxon>
        <taxon>Malvaceae</taxon>
        <taxon>Malvoideae</taxon>
        <taxon>Hibiscus</taxon>
    </lineage>
</organism>
<comment type="caution">
    <text evidence="2">The sequence shown here is derived from an EMBL/GenBank/DDBJ whole genome shotgun (WGS) entry which is preliminary data.</text>
</comment>